<evidence type="ECO:0000313" key="2">
    <source>
        <dbReference type="Proteomes" id="UP001610334"/>
    </source>
</evidence>
<organism evidence="1 2">
    <name type="scientific">Aspergillus granulosus</name>
    <dbReference type="NCBI Taxonomy" id="176169"/>
    <lineage>
        <taxon>Eukaryota</taxon>
        <taxon>Fungi</taxon>
        <taxon>Dikarya</taxon>
        <taxon>Ascomycota</taxon>
        <taxon>Pezizomycotina</taxon>
        <taxon>Eurotiomycetes</taxon>
        <taxon>Eurotiomycetidae</taxon>
        <taxon>Eurotiales</taxon>
        <taxon>Aspergillaceae</taxon>
        <taxon>Aspergillus</taxon>
        <taxon>Aspergillus subgen. Nidulantes</taxon>
    </lineage>
</organism>
<comment type="caution">
    <text evidence="1">The sequence shown here is derived from an EMBL/GenBank/DDBJ whole genome shotgun (WGS) entry which is preliminary data.</text>
</comment>
<dbReference type="EMBL" id="JBFXLT010000124">
    <property type="protein sequence ID" value="KAL2807994.1"/>
    <property type="molecule type" value="Genomic_DNA"/>
</dbReference>
<gene>
    <name evidence="1" type="ORF">BJX63DRAFT_53905</name>
</gene>
<dbReference type="Proteomes" id="UP001610334">
    <property type="component" value="Unassembled WGS sequence"/>
</dbReference>
<accession>A0ABR4GXW4</accession>
<protein>
    <submittedName>
        <fullName evidence="1">Uncharacterized protein</fullName>
    </submittedName>
</protein>
<evidence type="ECO:0000313" key="1">
    <source>
        <dbReference type="EMBL" id="KAL2807994.1"/>
    </source>
</evidence>
<reference evidence="1 2" key="1">
    <citation type="submission" date="2024-07" db="EMBL/GenBank/DDBJ databases">
        <title>Section-level genome sequencing and comparative genomics of Aspergillus sections Usti and Cavernicolus.</title>
        <authorList>
            <consortium name="Lawrence Berkeley National Laboratory"/>
            <person name="Nybo J.L."/>
            <person name="Vesth T.C."/>
            <person name="Theobald S."/>
            <person name="Frisvad J.C."/>
            <person name="Larsen T.O."/>
            <person name="Kjaerboelling I."/>
            <person name="Rothschild-Mancinelli K."/>
            <person name="Lyhne E.K."/>
            <person name="Kogle M.E."/>
            <person name="Barry K."/>
            <person name="Clum A."/>
            <person name="Na H."/>
            <person name="Ledsgaard L."/>
            <person name="Lin J."/>
            <person name="Lipzen A."/>
            <person name="Kuo A."/>
            <person name="Riley R."/>
            <person name="Mondo S."/>
            <person name="Labutti K."/>
            <person name="Haridas S."/>
            <person name="Pangalinan J."/>
            <person name="Salamov A.A."/>
            <person name="Simmons B.A."/>
            <person name="Magnuson J.K."/>
            <person name="Chen J."/>
            <person name="Drula E."/>
            <person name="Henrissat B."/>
            <person name="Wiebenga A."/>
            <person name="Lubbers R.J."/>
            <person name="Gomes A.C."/>
            <person name="Makela M.R."/>
            <person name="Stajich J."/>
            <person name="Grigoriev I.V."/>
            <person name="Mortensen U.H."/>
            <person name="De Vries R.P."/>
            <person name="Baker S.E."/>
            <person name="Andersen M.R."/>
        </authorList>
    </citation>
    <scope>NUCLEOTIDE SEQUENCE [LARGE SCALE GENOMIC DNA]</scope>
    <source>
        <strain evidence="1 2">CBS 588.65</strain>
    </source>
</reference>
<proteinExistence type="predicted"/>
<name>A0ABR4GXW4_9EURO</name>
<sequence>MQDYCDSLPTVIIVTPASVTSDKSACHSAVLKRDVLCTLELYSVILIYHGQGCVPRQPAHLSSAATIDLPAWTYWSLPRCATDN</sequence>
<keyword evidence="2" id="KW-1185">Reference proteome</keyword>